<dbReference type="InterPro" id="IPR021458">
    <property type="entry name" value="Rv0495c"/>
</dbReference>
<name>A0A3G6J2J1_9CORY</name>
<evidence type="ECO:0000313" key="3">
    <source>
        <dbReference type="EMBL" id="AZA12237.1"/>
    </source>
</evidence>
<dbReference type="AlphaFoldDB" id="A0A3G6J2J1"/>
<evidence type="ECO:0000256" key="1">
    <source>
        <dbReference type="ARBA" id="ARBA00093770"/>
    </source>
</evidence>
<evidence type="ECO:0000313" key="4">
    <source>
        <dbReference type="Proteomes" id="UP000271587"/>
    </source>
</evidence>
<dbReference type="RefSeq" id="WP_123935432.1">
    <property type="nucleotide sequence ID" value="NZ_CP033897.1"/>
</dbReference>
<organism evidence="3 4">
    <name type="scientific">Corynebacterium gerontici</name>
    <dbReference type="NCBI Taxonomy" id="2079234"/>
    <lineage>
        <taxon>Bacteria</taxon>
        <taxon>Bacillati</taxon>
        <taxon>Actinomycetota</taxon>
        <taxon>Actinomycetes</taxon>
        <taxon>Mycobacteriales</taxon>
        <taxon>Corynebacteriaceae</taxon>
        <taxon>Corynebacterium</taxon>
    </lineage>
</organism>
<proteinExistence type="inferred from homology"/>
<sequence>MPRINLGFPASSPAAASIRRGDELPPDFPREWFEFTNPEDPLHQITIDLTWLESTYACGFGTSRCKGIDATNPDVGCCGHGAFLTDEEDRAQLFDAATRMPKRFWQHHLETAEGELEPWLVWDELDNDDGEAEPALKTKVIDGACIFANRAGWDTGAGCAIHQWALEAGEDLTVVKPEVCWQLPLRRLEAYEDRADGQEILRTTITEYERRGWGGGGEDFDWYCTTDARCHDNAQPMWQSHEQELRALIGDASYEVLAQHCRSRQELISVHPEVFSRHPATVKAQTCSQDPEQ</sequence>
<dbReference type="OrthoDB" id="3394274at2"/>
<gene>
    <name evidence="3" type="ORF">CGERO_09750</name>
</gene>
<dbReference type="Pfam" id="PF11307">
    <property type="entry name" value="DUF3109"/>
    <property type="match status" value="1"/>
</dbReference>
<dbReference type="EMBL" id="CP033897">
    <property type="protein sequence ID" value="AZA12237.1"/>
    <property type="molecule type" value="Genomic_DNA"/>
</dbReference>
<feature type="region of interest" description="Disordered" evidence="2">
    <location>
        <begin position="1"/>
        <end position="21"/>
    </location>
</feature>
<evidence type="ECO:0000256" key="2">
    <source>
        <dbReference type="SAM" id="MobiDB-lite"/>
    </source>
</evidence>
<dbReference type="Proteomes" id="UP000271587">
    <property type="component" value="Chromosome"/>
</dbReference>
<evidence type="ECO:0008006" key="5">
    <source>
        <dbReference type="Google" id="ProtNLM"/>
    </source>
</evidence>
<dbReference type="KEGG" id="cgk:CGERO_09750"/>
<accession>A0A3G6J2J1</accession>
<comment type="similarity">
    <text evidence="1">Belongs to the Rv0495c family.</text>
</comment>
<reference evidence="3 4" key="1">
    <citation type="submission" date="2018-11" db="EMBL/GenBank/DDBJ databases">
        <authorList>
            <person name="Kleinhagauer T."/>
            <person name="Glaeser S.P."/>
            <person name="Spergser J."/>
            <person name="Ruckert C."/>
            <person name="Kaempfer P."/>
            <person name="Busse H.-J."/>
        </authorList>
    </citation>
    <scope>NUCLEOTIDE SEQUENCE [LARGE SCALE GENOMIC DNA]</scope>
    <source>
        <strain evidence="3 4">W8</strain>
    </source>
</reference>
<protein>
    <recommendedName>
        <fullName evidence="5">DUF3109 family protein</fullName>
    </recommendedName>
</protein>
<keyword evidence="4" id="KW-1185">Reference proteome</keyword>